<reference evidence="5" key="1">
    <citation type="submission" date="2023-02" db="EMBL/GenBank/DDBJ databases">
        <title>Enrichment on poylsaccharides allowed isolation of novel metabolic and taxonomic groups of Haloarchaea.</title>
        <authorList>
            <person name="Sorokin D.Y."/>
            <person name="Elcheninov A.G."/>
            <person name="Khizhniak T.V."/>
            <person name="Kolganova T.V."/>
            <person name="Kublanov I.V."/>
        </authorList>
    </citation>
    <scope>NUCLEOTIDE SEQUENCE</scope>
    <source>
        <strain evidence="4 6">HArc-curdl5-1</strain>
        <strain evidence="5">HArc-curdl7</strain>
    </source>
</reference>
<evidence type="ECO:0000313" key="6">
    <source>
        <dbReference type="Proteomes" id="UP001208186"/>
    </source>
</evidence>
<keyword evidence="2" id="KW-0472">Membrane</keyword>
<feature type="region of interest" description="Disordered" evidence="1">
    <location>
        <begin position="69"/>
        <end position="92"/>
    </location>
</feature>
<evidence type="ECO:0000259" key="3">
    <source>
        <dbReference type="Pfam" id="PF25934"/>
    </source>
</evidence>
<keyword evidence="2" id="KW-1133">Transmembrane helix</keyword>
<dbReference type="EMBL" id="JAOPKD010000002">
    <property type="protein sequence ID" value="MCU4726081.1"/>
    <property type="molecule type" value="Genomic_DNA"/>
</dbReference>
<dbReference type="RefSeq" id="WP_315907921.1">
    <property type="nucleotide sequence ID" value="NZ_JAOPKC010000002.1"/>
</dbReference>
<name>A0AAE3I922_9EURY</name>
<accession>A0AAE3I922</accession>
<organism evidence="5 7">
    <name type="scientific">Halapricum hydrolyticum</name>
    <dbReference type="NCBI Taxonomy" id="2979991"/>
    <lineage>
        <taxon>Archaea</taxon>
        <taxon>Methanobacteriati</taxon>
        <taxon>Methanobacteriota</taxon>
        <taxon>Stenosarchaea group</taxon>
        <taxon>Halobacteria</taxon>
        <taxon>Halobacteriales</taxon>
        <taxon>Haloarculaceae</taxon>
        <taxon>Halapricum</taxon>
    </lineage>
</organism>
<gene>
    <name evidence="5" type="ORF">OB914_03720</name>
    <name evidence="4" type="ORF">OB916_03645</name>
</gene>
<comment type="caution">
    <text evidence="5">The sequence shown here is derived from an EMBL/GenBank/DDBJ whole genome shotgun (WGS) entry which is preliminary data.</text>
</comment>
<dbReference type="Proteomes" id="UP001209746">
    <property type="component" value="Unassembled WGS sequence"/>
</dbReference>
<evidence type="ECO:0000256" key="2">
    <source>
        <dbReference type="SAM" id="Phobius"/>
    </source>
</evidence>
<protein>
    <recommendedName>
        <fullName evidence="3">DUF7979 domain-containing protein</fullName>
    </recommendedName>
</protein>
<evidence type="ECO:0000313" key="4">
    <source>
        <dbReference type="EMBL" id="MCU4717154.1"/>
    </source>
</evidence>
<feature type="transmembrane region" description="Helical" evidence="2">
    <location>
        <begin position="130"/>
        <end position="148"/>
    </location>
</feature>
<keyword evidence="2" id="KW-0812">Transmembrane</keyword>
<sequence>MDFNGDTALIGILLVVGVVLIALPVLVPPDVPNDRVEYYVEGDWMDNEDQPNLVYANLTEAEREVFEEARRTNENTSSGTPVNFSVDEAPESLTPSPDGISIYNVRYENEWYLLQVRHRTYEADFATQHLPRLGAMALGAVCLVGAAYRRFAV</sequence>
<feature type="compositionally biased region" description="Polar residues" evidence="1">
    <location>
        <begin position="74"/>
        <end position="83"/>
    </location>
</feature>
<dbReference type="AlphaFoldDB" id="A0AAE3I922"/>
<dbReference type="Pfam" id="PF25934">
    <property type="entry name" value="DUF7979"/>
    <property type="match status" value="1"/>
</dbReference>
<evidence type="ECO:0000313" key="7">
    <source>
        <dbReference type="Proteomes" id="UP001209746"/>
    </source>
</evidence>
<feature type="transmembrane region" description="Helical" evidence="2">
    <location>
        <begin position="7"/>
        <end position="27"/>
    </location>
</feature>
<feature type="domain" description="DUF7979" evidence="3">
    <location>
        <begin position="37"/>
        <end position="114"/>
    </location>
</feature>
<evidence type="ECO:0000313" key="5">
    <source>
        <dbReference type="EMBL" id="MCU4726081.1"/>
    </source>
</evidence>
<evidence type="ECO:0000256" key="1">
    <source>
        <dbReference type="SAM" id="MobiDB-lite"/>
    </source>
</evidence>
<dbReference type="InterPro" id="IPR058285">
    <property type="entry name" value="DUF7979"/>
</dbReference>
<proteinExistence type="predicted"/>
<dbReference type="EMBL" id="JAOPKC010000002">
    <property type="protein sequence ID" value="MCU4717154.1"/>
    <property type="molecule type" value="Genomic_DNA"/>
</dbReference>
<dbReference type="Proteomes" id="UP001208186">
    <property type="component" value="Unassembled WGS sequence"/>
</dbReference>
<keyword evidence="6" id="KW-1185">Reference proteome</keyword>